<dbReference type="RefSeq" id="WP_074722422.1">
    <property type="nucleotide sequence ID" value="NZ_FOFX01000069.1"/>
</dbReference>
<organism evidence="3 4">
    <name type="scientific">Nitrosomonas ureae</name>
    <dbReference type="NCBI Taxonomy" id="44577"/>
    <lineage>
        <taxon>Bacteria</taxon>
        <taxon>Pseudomonadati</taxon>
        <taxon>Pseudomonadota</taxon>
        <taxon>Betaproteobacteria</taxon>
        <taxon>Nitrosomonadales</taxon>
        <taxon>Nitrosomonadaceae</taxon>
        <taxon>Nitrosomonas</taxon>
    </lineage>
</organism>
<dbReference type="EMBL" id="FOFX01000069">
    <property type="protein sequence ID" value="SEQ51298.1"/>
    <property type="molecule type" value="Genomic_DNA"/>
</dbReference>
<dbReference type="AlphaFoldDB" id="A0A1H9GMW9"/>
<dbReference type="GO" id="GO:0007155">
    <property type="term" value="P:cell adhesion"/>
    <property type="evidence" value="ECO:0007669"/>
    <property type="project" value="InterPro"/>
</dbReference>
<dbReference type="InterPro" id="IPR000413">
    <property type="entry name" value="Integrin_alpha"/>
</dbReference>
<keyword evidence="1" id="KW-0732">Signal</keyword>
<reference evidence="3 4" key="1">
    <citation type="submission" date="2016-10" db="EMBL/GenBank/DDBJ databases">
        <authorList>
            <person name="de Groot N.N."/>
        </authorList>
    </citation>
    <scope>NUCLEOTIDE SEQUENCE [LARGE SCALE GENOMIC DNA]</scope>
    <source>
        <strain evidence="3 4">Nm9</strain>
    </source>
</reference>
<name>A0A1H9GMW9_9PROT</name>
<dbReference type="PRINTS" id="PR01185">
    <property type="entry name" value="INTEGRINA"/>
</dbReference>
<gene>
    <name evidence="3" type="ORF">SAMN05421510_10696</name>
</gene>
<evidence type="ECO:0000256" key="1">
    <source>
        <dbReference type="ARBA" id="ARBA00022729"/>
    </source>
</evidence>
<dbReference type="InterPro" id="IPR028994">
    <property type="entry name" value="Integrin_alpha_N"/>
</dbReference>
<dbReference type="Gene3D" id="2.130.10.130">
    <property type="entry name" value="Integrin alpha, N-terminal"/>
    <property type="match status" value="1"/>
</dbReference>
<dbReference type="GO" id="GO:0008305">
    <property type="term" value="C:integrin complex"/>
    <property type="evidence" value="ECO:0007669"/>
    <property type="project" value="InterPro"/>
</dbReference>
<protein>
    <submittedName>
        <fullName evidence="3">FG-GAP repeat-containing protein</fullName>
    </submittedName>
</protein>
<dbReference type="SUPFAM" id="SSF69318">
    <property type="entry name" value="Integrin alpha N-terminal domain"/>
    <property type="match status" value="1"/>
</dbReference>
<evidence type="ECO:0000256" key="2">
    <source>
        <dbReference type="ARBA" id="ARBA00023180"/>
    </source>
</evidence>
<dbReference type="Proteomes" id="UP000181998">
    <property type="component" value="Unassembled WGS sequence"/>
</dbReference>
<dbReference type="Pfam" id="PF01839">
    <property type="entry name" value="FG-GAP"/>
    <property type="match status" value="1"/>
</dbReference>
<evidence type="ECO:0000313" key="4">
    <source>
        <dbReference type="Proteomes" id="UP000181998"/>
    </source>
</evidence>
<accession>A0A1H9GMW9</accession>
<dbReference type="OrthoDB" id="5481797at2"/>
<evidence type="ECO:0000313" key="3">
    <source>
        <dbReference type="EMBL" id="SEQ51298.1"/>
    </source>
</evidence>
<sequence length="121" mass="12476">MATQSINVTDLDGENGFRLVGAQGYGSSDILVSSAGDFNGDGLDDVILSGNNLGASYVVFGKTDGFDATLNLSDLNGSNGFRLDFRANSLSNAGDVNGDGFADLIIGVPYTTTLALRCRLG</sequence>
<proteinExistence type="predicted"/>
<dbReference type="InterPro" id="IPR013517">
    <property type="entry name" value="FG-GAP"/>
</dbReference>
<keyword evidence="2" id="KW-0325">Glycoprotein</keyword>